<keyword evidence="7" id="KW-1185">Reference proteome</keyword>
<dbReference type="HOGENOM" id="CLU_020164_1_1_11"/>
<dbReference type="InterPro" id="IPR029063">
    <property type="entry name" value="SAM-dependent_MTases_sf"/>
</dbReference>
<dbReference type="InterPro" id="IPR002052">
    <property type="entry name" value="DNA_methylase_N6_adenine_CS"/>
</dbReference>
<gene>
    <name evidence="6" type="ORF">SXIM_41070</name>
</gene>
<sequence length="693" mass="76552">MTSDTVASPMAQDGATRSLGLLVAPSGRASHHELWAMATSVGLSLDGPARWLTETVRVTSKRLALTWFNQDKALLPLPAGGYEWVERNDPRITEVRLLRETGRVGEVTGTSADNLLIVGDSYQALHALNSIPEYAQNYRGKVKLVYIDPPFNTEQTFGEFYDDNFDHSVWLTIFRDRVKQLSDLMSDDGVIWVHLDDAEVHRARMVLDAEFGIDNHLGTVVWQKADGPRNDLPNFSPDHDTLLVYGKTSEAKLIRSARDESLNSIYKSVDGDPRPWYDDNPTAPSAHRNQTWVYAIQSPITGDLMYPANGRCWGTKQETVLAALSEYAPYKQVVIDDDERRAEVCGVPVAELRKGIPALLLDVPLEEARELTDKRKAAGMWPEYIIRPKGSIGRKRIQPDKGSNARTMWFNSEVGHNREAKAEIKALFPGVNPFSTPKPERLLRKIIEVSTRPGEIVVDCFAGSGTTAAVAHKLGRRWITVETVKNTVDNFTAPRLAKVVDGSDMGGVTQPKERVADISLPDGVTVSMLDEARKVLDKLVKAKVLQADPDTLASLIKQMKTKPTKERLWHGGGGFRTLRVEEPRTVVAGNRAFLVEGAPNLGRWVAAQLGYTLTFDRRGVVGLKNRDVLVVVDGMVDEAQIAHAVSLLNDDETLTLAGVAVHPDATSLLANMLVGSRVIKVPNGLFKQSKVIR</sequence>
<dbReference type="SUPFAM" id="SSF53335">
    <property type="entry name" value="S-adenosyl-L-methionine-dependent methyltransferases"/>
    <property type="match status" value="1"/>
</dbReference>
<dbReference type="PRINTS" id="PR00506">
    <property type="entry name" value="D21N6MTFRASE"/>
</dbReference>
<protein>
    <submittedName>
        <fullName evidence="6">Dna restriction-modification dna methylase</fullName>
    </submittedName>
</protein>
<evidence type="ECO:0000256" key="3">
    <source>
        <dbReference type="ARBA" id="ARBA00022679"/>
    </source>
</evidence>
<accession>A0A0F7CPY9</accession>
<keyword evidence="4" id="KW-0949">S-adenosyl-L-methionine</keyword>
<name>A0A0F7CPY9_9ACTN</name>
<dbReference type="Pfam" id="PF01555">
    <property type="entry name" value="N6_N4_Mtase"/>
    <property type="match status" value="1"/>
</dbReference>
<dbReference type="GO" id="GO:0032259">
    <property type="term" value="P:methylation"/>
    <property type="evidence" value="ECO:0007669"/>
    <property type="project" value="UniProtKB-KW"/>
</dbReference>
<dbReference type="Proteomes" id="UP000034034">
    <property type="component" value="Chromosome"/>
</dbReference>
<dbReference type="AlphaFoldDB" id="A0A0F7CPY9"/>
<feature type="domain" description="DNA methylase N-4/N-6" evidence="5">
    <location>
        <begin position="142"/>
        <end position="489"/>
    </location>
</feature>
<proteinExistence type="inferred from homology"/>
<organism evidence="6 7">
    <name type="scientific">Streptomyces xiamenensis</name>
    <dbReference type="NCBI Taxonomy" id="408015"/>
    <lineage>
        <taxon>Bacteria</taxon>
        <taxon>Bacillati</taxon>
        <taxon>Actinomycetota</taxon>
        <taxon>Actinomycetes</taxon>
        <taxon>Kitasatosporales</taxon>
        <taxon>Streptomycetaceae</taxon>
        <taxon>Streptomyces</taxon>
    </lineage>
</organism>
<dbReference type="STRING" id="408015.SXIM_41070"/>
<evidence type="ECO:0000259" key="5">
    <source>
        <dbReference type="Pfam" id="PF01555"/>
    </source>
</evidence>
<comment type="similarity">
    <text evidence="1">Belongs to the N(4)/N(6)-methyltransferase family.</text>
</comment>
<dbReference type="GO" id="GO:0008170">
    <property type="term" value="F:N-methyltransferase activity"/>
    <property type="evidence" value="ECO:0007669"/>
    <property type="project" value="InterPro"/>
</dbReference>
<evidence type="ECO:0000313" key="7">
    <source>
        <dbReference type="Proteomes" id="UP000034034"/>
    </source>
</evidence>
<keyword evidence="2 6" id="KW-0489">Methyltransferase</keyword>
<dbReference type="PROSITE" id="PS00092">
    <property type="entry name" value="N6_MTASE"/>
    <property type="match status" value="1"/>
</dbReference>
<dbReference type="EMBL" id="CP009922">
    <property type="protein sequence ID" value="AKG45491.1"/>
    <property type="molecule type" value="Genomic_DNA"/>
</dbReference>
<evidence type="ECO:0000256" key="4">
    <source>
        <dbReference type="ARBA" id="ARBA00022691"/>
    </source>
</evidence>
<reference evidence="6" key="1">
    <citation type="submission" date="2019-08" db="EMBL/GenBank/DDBJ databases">
        <title>Complete genome sequence of a mangrove-derived Streptomyces xiamenensis.</title>
        <authorList>
            <person name="Xu J."/>
        </authorList>
    </citation>
    <scope>NUCLEOTIDE SEQUENCE</scope>
    <source>
        <strain evidence="6">318</strain>
    </source>
</reference>
<dbReference type="InterPro" id="IPR002295">
    <property type="entry name" value="N4/N6-MTase_EcoPI_Mod-like"/>
</dbReference>
<evidence type="ECO:0000256" key="2">
    <source>
        <dbReference type="ARBA" id="ARBA00022603"/>
    </source>
</evidence>
<dbReference type="InterPro" id="IPR002941">
    <property type="entry name" value="DNA_methylase_N4/N6"/>
</dbReference>
<evidence type="ECO:0000256" key="1">
    <source>
        <dbReference type="ARBA" id="ARBA00006594"/>
    </source>
</evidence>
<dbReference type="GO" id="GO:0003677">
    <property type="term" value="F:DNA binding"/>
    <property type="evidence" value="ECO:0007669"/>
    <property type="project" value="InterPro"/>
</dbReference>
<dbReference type="PATRIC" id="fig|408015.6.peg.4160"/>
<keyword evidence="3" id="KW-0808">Transferase</keyword>
<dbReference type="REBASE" id="110838">
    <property type="entry name" value="M.Sxi318ORF41070P"/>
</dbReference>
<dbReference type="Gene3D" id="3.40.50.150">
    <property type="entry name" value="Vaccinia Virus protein VP39"/>
    <property type="match status" value="1"/>
</dbReference>
<dbReference type="KEGG" id="sxi:SXIM_41070"/>
<evidence type="ECO:0000313" key="6">
    <source>
        <dbReference type="EMBL" id="AKG45491.1"/>
    </source>
</evidence>